<evidence type="ECO:0000256" key="4">
    <source>
        <dbReference type="ARBA" id="ARBA00018640"/>
    </source>
</evidence>
<dbReference type="CDD" id="cd23252">
    <property type="entry name" value="Bromoviridae_RdRp"/>
    <property type="match status" value="1"/>
</dbReference>
<keyword evidence="7" id="KW-0548">Nucleotidyltransferase</keyword>
<dbReference type="InterPro" id="IPR007094">
    <property type="entry name" value="RNA-dir_pol_PSvirus"/>
</dbReference>
<dbReference type="PROSITE" id="PS50507">
    <property type="entry name" value="RDRP_SSRNA_POS"/>
    <property type="match status" value="1"/>
</dbReference>
<keyword evidence="5 11" id="KW-0696">RNA-directed RNA polymerase</keyword>
<keyword evidence="8" id="KW-0547">Nucleotide-binding</keyword>
<evidence type="ECO:0000256" key="9">
    <source>
        <dbReference type="ARBA" id="ARBA00022953"/>
    </source>
</evidence>
<proteinExistence type="predicted"/>
<sequence length="824" mass="94630">MDFSLELPLLSNVHQNVTNWFDLGPSTSGRCESKDLEIEMSSEIVSSEEDTMKSLFKGFLLCKFFEEKFDRIFFRFLDTEFAPFVEDRWRQLFDLEERSLESVSAFAYPKSEDSFDEYYCDNGYAWYLEDCVVDIDLSVLECPVEDTMVTPNEPSELQKDSGVTESSIEILDNVFRDIECFAEEIPIFEGFEKDSKVIEPASTSWADQASEAGSQHECLDEEFDVHKLDDEIVPLTKAIVPVPKFDVTKLPTFKHFETNQLHLVREITIDPFKGLLEHHESILARNDWTSLCMYLPMSKVPTCDDLLNAPTRHTEPEFIQSAIDEILPGVCDLDGRERFFQEIVETSDIALELEKVTIDASVVRDWTKRGAVLSSKFNTGAMSRRNPTFREAALAVKKRNLNVPDLKQVMFEDEEARKIANRFINTVLDPNKLAQFPGYISEGEKGYFEQYLVGKSIPEDAFIDPCALVSMDKYRHMIKTSLKPTEDNSIIFERPLPATITFHDKGKVMSTSPIFLMMANRLMLCLNDKITIPSGKYHQLYSIDPFSFEMTKEFKEIDFSKFDKSQQRLHHLIQYHVFKALGANTEFLDMWFGSHEISHIRDGLCGLGFSVAYQRRTGDACTYLGNTIITLAALAYLYDLLDPNVTFVVASGDDSLIGSLKPLDRSNEFLFTTLFNFEAKFPHNMPFVCSKFLCLVPTTSGGKKVVAVPNVLKLLIKLGIKDMNPFIFDAWYDSWLDLLWFFDNFFIVSEIRDYVSHRYLRRHTHFLEGAILALRTVFSSKTKCLKTLFDITPKELIAMIDSKGKKHDLASLPMSRRGRKERDR</sequence>
<dbReference type="GO" id="GO:0006351">
    <property type="term" value="P:DNA-templated transcription"/>
    <property type="evidence" value="ECO:0007669"/>
    <property type="project" value="InterPro"/>
</dbReference>
<dbReference type="GO" id="GO:0003968">
    <property type="term" value="F:RNA-directed RNA polymerase activity"/>
    <property type="evidence" value="ECO:0007669"/>
    <property type="project" value="UniProtKB-KW"/>
</dbReference>
<comment type="subunit">
    <text evidence="2">Interacts with replication protein 1a.</text>
</comment>
<dbReference type="InterPro" id="IPR043502">
    <property type="entry name" value="DNA/RNA_pol_sf"/>
</dbReference>
<organism evidence="11">
    <name type="scientific">Lilac leaf chlorosis virus</name>
    <dbReference type="NCBI Taxonomy" id="722755"/>
    <lineage>
        <taxon>Viruses</taxon>
        <taxon>Riboviria</taxon>
        <taxon>Orthornavirae</taxon>
        <taxon>Kitrinoviricota</taxon>
        <taxon>Alsuviricetes</taxon>
        <taxon>Martellivirales</taxon>
        <taxon>Bromoviridae</taxon>
        <taxon>Ilarvirus</taxon>
        <taxon>Ilarvirus LLCV</taxon>
    </lineage>
</organism>
<comment type="function">
    <text evidence="1">RNA-dependent RNA polymerase which replicates the viral genome composed of 3 RNA segments, RNA1, RNA2 and RNA3.</text>
</comment>
<dbReference type="GO" id="GO:0003723">
    <property type="term" value="F:RNA binding"/>
    <property type="evidence" value="ECO:0007669"/>
    <property type="project" value="InterPro"/>
</dbReference>
<dbReference type="EC" id="2.7.7.48" evidence="3"/>
<dbReference type="InterPro" id="IPR001788">
    <property type="entry name" value="RNA-dep_RNA_pol_alsuvir"/>
</dbReference>
<evidence type="ECO:0000256" key="6">
    <source>
        <dbReference type="ARBA" id="ARBA00022679"/>
    </source>
</evidence>
<evidence type="ECO:0000256" key="5">
    <source>
        <dbReference type="ARBA" id="ARBA00022484"/>
    </source>
</evidence>
<dbReference type="Pfam" id="PF00978">
    <property type="entry name" value="RdRP_2"/>
    <property type="match status" value="1"/>
</dbReference>
<evidence type="ECO:0000256" key="1">
    <source>
        <dbReference type="ARBA" id="ARBA00002542"/>
    </source>
</evidence>
<reference evidence="11" key="1">
    <citation type="submission" date="2016-03" db="EMBL/GenBank/DDBJ databases">
        <title>RNA2 sequence of Lilac leaf chlorosis virus.</title>
        <authorList>
            <person name="Li Y."/>
        </authorList>
    </citation>
    <scope>NUCLEOTIDE SEQUENCE</scope>
    <source>
        <strain evidence="11">LLCV-BJ</strain>
    </source>
</reference>
<feature type="domain" description="RdRp catalytic" evidence="10">
    <location>
        <begin position="552"/>
        <end position="667"/>
    </location>
</feature>
<protein>
    <recommendedName>
        <fullName evidence="4">RNA-directed RNA polymerase 2a</fullName>
        <ecNumber evidence="3">2.7.7.48</ecNumber>
    </recommendedName>
</protein>
<evidence type="ECO:0000256" key="2">
    <source>
        <dbReference type="ARBA" id="ARBA00011754"/>
    </source>
</evidence>
<dbReference type="SUPFAM" id="SSF56672">
    <property type="entry name" value="DNA/RNA polymerases"/>
    <property type="match status" value="1"/>
</dbReference>
<dbReference type="GO" id="GO:0000166">
    <property type="term" value="F:nucleotide binding"/>
    <property type="evidence" value="ECO:0007669"/>
    <property type="project" value="UniProtKB-KW"/>
</dbReference>
<dbReference type="EMBL" id="KU947033">
    <property type="protein sequence ID" value="AQA28797.1"/>
    <property type="molecule type" value="Genomic_RNA"/>
</dbReference>
<keyword evidence="6" id="KW-0808">Transferase</keyword>
<dbReference type="GO" id="GO:0039690">
    <property type="term" value="P:positive stranded viral RNA replication"/>
    <property type="evidence" value="ECO:0007669"/>
    <property type="project" value="InterPro"/>
</dbReference>
<name>A0A3S6H0E8_9BROM</name>
<evidence type="ECO:0000256" key="7">
    <source>
        <dbReference type="ARBA" id="ARBA00022695"/>
    </source>
</evidence>
<evidence type="ECO:0000256" key="3">
    <source>
        <dbReference type="ARBA" id="ARBA00012494"/>
    </source>
</evidence>
<dbReference type="InterPro" id="IPR047309">
    <property type="entry name" value="Bromoviridae_RdRp"/>
</dbReference>
<evidence type="ECO:0000256" key="8">
    <source>
        <dbReference type="ARBA" id="ARBA00022741"/>
    </source>
</evidence>
<evidence type="ECO:0000259" key="10">
    <source>
        <dbReference type="PROSITE" id="PS50507"/>
    </source>
</evidence>
<keyword evidence="9" id="KW-0693">Viral RNA replication</keyword>
<evidence type="ECO:0000313" key="11">
    <source>
        <dbReference type="EMBL" id="AQA28797.1"/>
    </source>
</evidence>
<accession>A0A3S6H0E8</accession>